<evidence type="ECO:0000313" key="2">
    <source>
        <dbReference type="Proteomes" id="UP000035301"/>
    </source>
</evidence>
<protein>
    <submittedName>
        <fullName evidence="1">Uncharacterized protein</fullName>
    </submittedName>
</protein>
<organism evidence="1 2">
    <name type="scientific">Methanoculleus sediminis</name>
    <dbReference type="NCBI Taxonomy" id="1550566"/>
    <lineage>
        <taxon>Archaea</taxon>
        <taxon>Methanobacteriati</taxon>
        <taxon>Methanobacteriota</taxon>
        <taxon>Stenosarchaea group</taxon>
        <taxon>Methanomicrobia</taxon>
        <taxon>Methanomicrobiales</taxon>
        <taxon>Methanomicrobiaceae</taxon>
        <taxon>Methanoculleus</taxon>
    </lineage>
</organism>
<proteinExistence type="predicted"/>
<comment type="caution">
    <text evidence="1">The sequence shown here is derived from an EMBL/GenBank/DDBJ whole genome shotgun (WGS) entry which is preliminary data.</text>
</comment>
<sequence length="218" mass="24525">MKSRIPPCIAAIALIALLATGRVPGTDRYRRKRHARTDTGTLRDLHRTRGICGPSGVCPGEPVNDVYVFTDRNVYHIGDVVEFGIVNCGDEQVEFSNPSPWRIDKWVTNASGGTPGNNIGTWEIIGDAGCTPCARCYLNPGQNWTLYRTSAQERAAGDLKYSWTEERVRWNTTDWWDTAEASGSPVHPYEIRIHDDPLTPGKYRIWYGRNLAKEFELV</sequence>
<evidence type="ECO:0000313" key="1">
    <source>
        <dbReference type="EMBL" id="KLK87321.1"/>
    </source>
</evidence>
<reference evidence="1 2" key="1">
    <citation type="journal article" date="2015" name="Int. J. Syst. Evol. Microbiol.">
        <title>Methanoculleus sediminis sp. nov., a methanogen from sediments near a submarine mud volcano.</title>
        <authorList>
            <person name="Chen S.C."/>
            <person name="Chen M.F."/>
            <person name="Lai M.C."/>
            <person name="Weng C.Y."/>
            <person name="Wu S.Y."/>
            <person name="Lin S."/>
            <person name="Yang T.F."/>
            <person name="Chen P.C."/>
        </authorList>
    </citation>
    <scope>NUCLEOTIDE SEQUENCE [LARGE SCALE GENOMIC DNA]</scope>
    <source>
        <strain evidence="1 2">S3Fa</strain>
    </source>
</reference>
<keyword evidence="2" id="KW-1185">Reference proteome</keyword>
<dbReference type="EMBL" id="JXOJ01000008">
    <property type="protein sequence ID" value="KLK87321.1"/>
    <property type="molecule type" value="Genomic_DNA"/>
</dbReference>
<dbReference type="AlphaFoldDB" id="A0A0H1QXK6"/>
<dbReference type="PATRIC" id="fig|1550566.3.peg.2648"/>
<dbReference type="Proteomes" id="UP000035301">
    <property type="component" value="Unassembled WGS sequence"/>
</dbReference>
<accession>A0A0H1QXK6</accession>
<name>A0A0H1QXK6_9EURY</name>
<gene>
    <name evidence="1" type="ORF">SZ63_12115</name>
</gene>